<keyword evidence="3" id="KW-1185">Reference proteome</keyword>
<feature type="transmembrane region" description="Helical" evidence="1">
    <location>
        <begin position="80"/>
        <end position="100"/>
    </location>
</feature>
<organism evidence="2 3">
    <name type="scientific">Lentzea albidocapillata</name>
    <dbReference type="NCBI Taxonomy" id="40571"/>
    <lineage>
        <taxon>Bacteria</taxon>
        <taxon>Bacillati</taxon>
        <taxon>Actinomycetota</taxon>
        <taxon>Actinomycetes</taxon>
        <taxon>Pseudonocardiales</taxon>
        <taxon>Pseudonocardiaceae</taxon>
        <taxon>Lentzea</taxon>
    </lineage>
</organism>
<evidence type="ECO:0000313" key="3">
    <source>
        <dbReference type="Proteomes" id="UP000192840"/>
    </source>
</evidence>
<feature type="transmembrane region" description="Helical" evidence="1">
    <location>
        <begin position="55"/>
        <end position="73"/>
    </location>
</feature>
<evidence type="ECO:0000313" key="2">
    <source>
        <dbReference type="EMBL" id="SMD21651.1"/>
    </source>
</evidence>
<gene>
    <name evidence="2" type="ORF">SAMN05660733_06509</name>
</gene>
<reference evidence="3" key="1">
    <citation type="submission" date="2017-04" db="EMBL/GenBank/DDBJ databases">
        <authorList>
            <person name="Varghese N."/>
            <person name="Submissions S."/>
        </authorList>
    </citation>
    <scope>NUCLEOTIDE SEQUENCE [LARGE SCALE GENOMIC DNA]</scope>
    <source>
        <strain evidence="3">DSM 44073</strain>
    </source>
</reference>
<accession>A0A1W2FI75</accession>
<dbReference type="EMBL" id="FWYC01000015">
    <property type="protein sequence ID" value="SMD21651.1"/>
    <property type="molecule type" value="Genomic_DNA"/>
</dbReference>
<dbReference type="eggNOG" id="ENOG5033ZE7">
    <property type="taxonomic scope" value="Bacteria"/>
</dbReference>
<keyword evidence="1" id="KW-0812">Transmembrane</keyword>
<name>A0A1W2FI75_9PSEU</name>
<dbReference type="Proteomes" id="UP000192840">
    <property type="component" value="Unassembled WGS sequence"/>
</dbReference>
<feature type="transmembrane region" description="Helical" evidence="1">
    <location>
        <begin position="112"/>
        <end position="130"/>
    </location>
</feature>
<keyword evidence="1" id="KW-1133">Transmembrane helix</keyword>
<protein>
    <submittedName>
        <fullName evidence="2">Uncharacterized protein</fullName>
    </submittedName>
</protein>
<keyword evidence="1" id="KW-0472">Membrane</keyword>
<proteinExistence type="predicted"/>
<sequence length="188" mass="20037">MYPLVDLAKPIRLPSDLVSTRTSELRTLRGAALALTSAALTITAHGLGGGEISEFIHALPLVALIAFAAASLADKRTGKLSIIAGLGTAQLAQHLLLTWVNHEHTNTLTGQMLVAHLVAATLTGILLFHAENALFRLVAAVTRLIPRRLTPLPVSTPVRTFTSTPYLQNAHHLELSRANGRRGPPCDS</sequence>
<dbReference type="AlphaFoldDB" id="A0A1W2FI75"/>
<dbReference type="STRING" id="40571.SAMN05660733_06509"/>
<evidence type="ECO:0000256" key="1">
    <source>
        <dbReference type="SAM" id="Phobius"/>
    </source>
</evidence>